<proteinExistence type="predicted"/>
<dbReference type="RefSeq" id="WP_338738380.1">
    <property type="nucleotide sequence ID" value="NZ_CP146612.1"/>
</dbReference>
<evidence type="ECO:0000313" key="2">
    <source>
        <dbReference type="EMBL" id="WWX25829.1"/>
    </source>
</evidence>
<reference evidence="2 3" key="1">
    <citation type="submission" date="2024-03" db="EMBL/GenBank/DDBJ databases">
        <title>A Dehalogenimonas Isolated from Estuarine Sediments Dihaloeliminates Chlorinated Alkanes.</title>
        <authorList>
            <person name="Yang Y."/>
            <person name="Wang H."/>
        </authorList>
    </citation>
    <scope>NUCLEOTIDE SEQUENCE [LARGE SCALE GENOMIC DNA]</scope>
    <source>
        <strain evidence="2 3">W</strain>
    </source>
</reference>
<feature type="region of interest" description="Disordered" evidence="1">
    <location>
        <begin position="1"/>
        <end position="59"/>
    </location>
</feature>
<keyword evidence="3" id="KW-1185">Reference proteome</keyword>
<feature type="compositionally biased region" description="Basic and acidic residues" evidence="1">
    <location>
        <begin position="18"/>
        <end position="27"/>
    </location>
</feature>
<gene>
    <name evidence="2" type="ORF">V8247_02335</name>
</gene>
<evidence type="ECO:0000313" key="3">
    <source>
        <dbReference type="Proteomes" id="UP001375370"/>
    </source>
</evidence>
<accession>A0ABZ2J9C5</accession>
<organism evidence="2 3">
    <name type="scientific">Candidatus Dehalogenimonas loeffleri</name>
    <dbReference type="NCBI Taxonomy" id="3127115"/>
    <lineage>
        <taxon>Bacteria</taxon>
        <taxon>Bacillati</taxon>
        <taxon>Chloroflexota</taxon>
        <taxon>Dehalococcoidia</taxon>
        <taxon>Dehalococcoidales</taxon>
        <taxon>Dehalococcoidaceae</taxon>
        <taxon>Dehalogenimonas</taxon>
    </lineage>
</organism>
<sequence length="139" mass="15501">MINNTDLAQPQPNPAPETESKTPENPRRRGGQPGNRNAVTHGFYARPLPDEREESLSQAEEIQGLDEEIALLRSKIRQLEFLDPDNIKLMVQAINTLSNVVIRRRYVVVKDHNGIVNALKELLNGVVVPVAAAKEFLEG</sequence>
<dbReference type="EMBL" id="CP146612">
    <property type="protein sequence ID" value="WWX25829.1"/>
    <property type="molecule type" value="Genomic_DNA"/>
</dbReference>
<feature type="compositionally biased region" description="Polar residues" evidence="1">
    <location>
        <begin position="1"/>
        <end position="10"/>
    </location>
</feature>
<protein>
    <submittedName>
        <fullName evidence="2">Uncharacterized protein</fullName>
    </submittedName>
</protein>
<dbReference type="Proteomes" id="UP001375370">
    <property type="component" value="Chromosome"/>
</dbReference>
<evidence type="ECO:0000256" key="1">
    <source>
        <dbReference type="SAM" id="MobiDB-lite"/>
    </source>
</evidence>
<name>A0ABZ2J9C5_9CHLR</name>